<dbReference type="EMBL" id="QKRA01000008">
    <property type="protein sequence ID" value="RDL43231.1"/>
    <property type="molecule type" value="Genomic_DNA"/>
</dbReference>
<evidence type="ECO:0000256" key="1">
    <source>
        <dbReference type="SAM" id="MobiDB-lite"/>
    </source>
</evidence>
<reference evidence="4 5" key="1">
    <citation type="submission" date="2018-06" db="EMBL/GenBank/DDBJ databases">
        <title>Marinomonas sp. YLB-05 draft genome sequence.</title>
        <authorList>
            <person name="Yu L."/>
            <person name="Tang X."/>
        </authorList>
    </citation>
    <scope>NUCLEOTIDE SEQUENCE [LARGE SCALE GENOMIC DNA]</scope>
    <source>
        <strain evidence="4 5">YLB-05</strain>
    </source>
</reference>
<dbReference type="AlphaFoldDB" id="A0A370U635"/>
<dbReference type="PANTHER" id="PTHR38687">
    <property type="entry name" value="CELL DIVISION PROTEIN DEDD-RELATED"/>
    <property type="match status" value="1"/>
</dbReference>
<sequence>MLNFMLMAAKGGRTRKGATRKAPPPPKRKVPWWLWLIVPGLLAAFIFVLVKISTVTPQPASAPTIKPAPVVKPAPAQKATPEPKQEKTAKSADTKKETFEFYQILQDSEVDTSHVDAYHYTPRGEQDFYYMVQAASFRSNEEADRLRAKLILSGLEAAIRKTSGDNGVWYRVVVGPFDTRSAENRAQDKLVSMGIESYTYKVKKEQ</sequence>
<dbReference type="InterPro" id="IPR007730">
    <property type="entry name" value="SPOR-like_dom"/>
</dbReference>
<proteinExistence type="predicted"/>
<dbReference type="PROSITE" id="PS51724">
    <property type="entry name" value="SPOR"/>
    <property type="match status" value="1"/>
</dbReference>
<dbReference type="SUPFAM" id="SSF110997">
    <property type="entry name" value="Sporulation related repeat"/>
    <property type="match status" value="1"/>
</dbReference>
<feature type="region of interest" description="Disordered" evidence="1">
    <location>
        <begin position="58"/>
        <end position="92"/>
    </location>
</feature>
<dbReference type="InterPro" id="IPR036680">
    <property type="entry name" value="SPOR-like_sf"/>
</dbReference>
<accession>A0A370U635</accession>
<feature type="compositionally biased region" description="Low complexity" evidence="1">
    <location>
        <begin position="62"/>
        <end position="80"/>
    </location>
</feature>
<protein>
    <submittedName>
        <fullName evidence="4">SPOR domain-containing protein</fullName>
    </submittedName>
</protein>
<dbReference type="GO" id="GO:0042834">
    <property type="term" value="F:peptidoglycan binding"/>
    <property type="evidence" value="ECO:0007669"/>
    <property type="project" value="InterPro"/>
</dbReference>
<dbReference type="Proteomes" id="UP000254326">
    <property type="component" value="Unassembled WGS sequence"/>
</dbReference>
<feature type="compositionally biased region" description="Basic and acidic residues" evidence="1">
    <location>
        <begin position="81"/>
        <end position="92"/>
    </location>
</feature>
<comment type="caution">
    <text evidence="4">The sequence shown here is derived from an EMBL/GenBank/DDBJ whole genome shotgun (WGS) entry which is preliminary data.</text>
</comment>
<evidence type="ECO:0000256" key="2">
    <source>
        <dbReference type="SAM" id="Phobius"/>
    </source>
</evidence>
<evidence type="ECO:0000313" key="4">
    <source>
        <dbReference type="EMBL" id="RDL43231.1"/>
    </source>
</evidence>
<keyword evidence="5" id="KW-1185">Reference proteome</keyword>
<evidence type="ECO:0000259" key="3">
    <source>
        <dbReference type="PROSITE" id="PS51724"/>
    </source>
</evidence>
<dbReference type="PANTHER" id="PTHR38687:SF2">
    <property type="entry name" value="CELL DIVISION PROTEIN FTSN"/>
    <property type="match status" value="1"/>
</dbReference>
<dbReference type="OrthoDB" id="8558195at2"/>
<keyword evidence="2" id="KW-0812">Transmembrane</keyword>
<dbReference type="InterPro" id="IPR052521">
    <property type="entry name" value="Cell_div_SPOR-domain"/>
</dbReference>
<keyword evidence="2" id="KW-0472">Membrane</keyword>
<name>A0A370U635_9GAMM</name>
<dbReference type="RefSeq" id="WP_115468913.1">
    <property type="nucleotide sequence ID" value="NZ_QKRA01000008.1"/>
</dbReference>
<gene>
    <name evidence="4" type="ORF">DN730_14730</name>
</gene>
<evidence type="ECO:0000313" key="5">
    <source>
        <dbReference type="Proteomes" id="UP000254326"/>
    </source>
</evidence>
<keyword evidence="2" id="KW-1133">Transmembrane helix</keyword>
<dbReference type="Gene3D" id="3.30.70.1070">
    <property type="entry name" value="Sporulation related repeat"/>
    <property type="match status" value="1"/>
</dbReference>
<feature type="transmembrane region" description="Helical" evidence="2">
    <location>
        <begin position="32"/>
        <end position="50"/>
    </location>
</feature>
<feature type="domain" description="SPOR" evidence="3">
    <location>
        <begin position="124"/>
        <end position="205"/>
    </location>
</feature>
<organism evidence="4 5">
    <name type="scientific">Marinomonas piezotolerans</name>
    <dbReference type="NCBI Taxonomy" id="2213058"/>
    <lineage>
        <taxon>Bacteria</taxon>
        <taxon>Pseudomonadati</taxon>
        <taxon>Pseudomonadota</taxon>
        <taxon>Gammaproteobacteria</taxon>
        <taxon>Oceanospirillales</taxon>
        <taxon>Oceanospirillaceae</taxon>
        <taxon>Marinomonas</taxon>
    </lineage>
</organism>
<dbReference type="Pfam" id="PF05036">
    <property type="entry name" value="SPOR"/>
    <property type="match status" value="1"/>
</dbReference>